<evidence type="ECO:0000256" key="3">
    <source>
        <dbReference type="ARBA" id="ARBA00022448"/>
    </source>
</evidence>
<comment type="subcellular location">
    <subcellularLocation>
        <location evidence="9">Cell membrane</location>
        <topology evidence="9">Multi-pass membrane protein</topology>
    </subcellularLocation>
    <subcellularLocation>
        <location evidence="1">Membrane</location>
        <topology evidence="1">Multi-pass membrane protein</topology>
    </subcellularLocation>
</comment>
<dbReference type="Pfam" id="PF03840">
    <property type="entry name" value="SecG"/>
    <property type="match status" value="1"/>
</dbReference>
<keyword evidence="5 9" id="KW-0653">Protein transport</keyword>
<dbReference type="GO" id="GO:0015450">
    <property type="term" value="F:protein-transporting ATPase activity"/>
    <property type="evidence" value="ECO:0007669"/>
    <property type="project" value="UniProtKB-UniRule"/>
</dbReference>
<keyword evidence="6 9" id="KW-1133">Transmembrane helix</keyword>
<evidence type="ECO:0000256" key="7">
    <source>
        <dbReference type="ARBA" id="ARBA00023010"/>
    </source>
</evidence>
<evidence type="ECO:0000256" key="4">
    <source>
        <dbReference type="ARBA" id="ARBA00022692"/>
    </source>
</evidence>
<comment type="similarity">
    <text evidence="2 9">Belongs to the SecG family.</text>
</comment>
<evidence type="ECO:0000256" key="8">
    <source>
        <dbReference type="ARBA" id="ARBA00023136"/>
    </source>
</evidence>
<dbReference type="InterPro" id="IPR004692">
    <property type="entry name" value="SecG"/>
</dbReference>
<protein>
    <recommendedName>
        <fullName evidence="9">Protein-export membrane protein SecG</fullName>
    </recommendedName>
</protein>
<dbReference type="PRINTS" id="PR01651">
    <property type="entry name" value="SECGEXPORT"/>
</dbReference>
<name>A0A7C9NDD2_9BACT</name>
<evidence type="ECO:0000256" key="6">
    <source>
        <dbReference type="ARBA" id="ARBA00022989"/>
    </source>
</evidence>
<dbReference type="NCBIfam" id="TIGR00810">
    <property type="entry name" value="secG"/>
    <property type="match status" value="1"/>
</dbReference>
<keyword evidence="8 9" id="KW-0472">Membrane</keyword>
<feature type="transmembrane region" description="Helical" evidence="9">
    <location>
        <begin position="6"/>
        <end position="25"/>
    </location>
</feature>
<gene>
    <name evidence="10" type="primary">secG</name>
    <name evidence="10" type="ORF">D1639_09365</name>
</gene>
<dbReference type="EMBL" id="QWKH01000089">
    <property type="protein sequence ID" value="NBI35228.1"/>
    <property type="molecule type" value="Genomic_DNA"/>
</dbReference>
<dbReference type="AlphaFoldDB" id="A0A7C9NDD2"/>
<accession>A0A7C9NDD2</accession>
<keyword evidence="7 9" id="KW-0811">Translocation</keyword>
<evidence type="ECO:0000256" key="9">
    <source>
        <dbReference type="RuleBase" id="RU365087"/>
    </source>
</evidence>
<evidence type="ECO:0000256" key="5">
    <source>
        <dbReference type="ARBA" id="ARBA00022927"/>
    </source>
</evidence>
<comment type="caution">
    <text evidence="10">The sequence shown here is derived from an EMBL/GenBank/DDBJ whole genome shotgun (WGS) entry which is preliminary data.</text>
</comment>
<reference evidence="10" key="1">
    <citation type="submission" date="2018-08" db="EMBL/GenBank/DDBJ databases">
        <title>Murine metabolic-syndrome-specific gut microbial biobank.</title>
        <authorList>
            <person name="Liu C."/>
        </authorList>
    </citation>
    <scope>NUCLEOTIDE SEQUENCE [LARGE SCALE GENOMIC DNA]</scope>
    <source>
        <strain evidence="10">Z82</strain>
    </source>
</reference>
<organism evidence="10">
    <name type="scientific">Muribaculaceae bacterium Z82</name>
    <dbReference type="NCBI Taxonomy" id="2304548"/>
    <lineage>
        <taxon>Bacteria</taxon>
        <taxon>Pseudomonadati</taxon>
        <taxon>Bacteroidota</taxon>
        <taxon>Bacteroidia</taxon>
        <taxon>Bacteroidales</taxon>
        <taxon>Muribaculaceae</taxon>
    </lineage>
</organism>
<keyword evidence="4 9" id="KW-0812">Transmembrane</keyword>
<dbReference type="GO" id="GO:0009306">
    <property type="term" value="P:protein secretion"/>
    <property type="evidence" value="ECO:0007669"/>
    <property type="project" value="UniProtKB-UniRule"/>
</dbReference>
<keyword evidence="9" id="KW-1003">Cell membrane</keyword>
<feature type="transmembrane region" description="Helical" evidence="9">
    <location>
        <begin position="58"/>
        <end position="77"/>
    </location>
</feature>
<dbReference type="GO" id="GO:0005886">
    <property type="term" value="C:plasma membrane"/>
    <property type="evidence" value="ECO:0007669"/>
    <property type="project" value="UniProtKB-SubCell"/>
</dbReference>
<keyword evidence="3 9" id="KW-0813">Transport</keyword>
<sequence>MNPLAIIMCILLVLSGIGLIIFVLLHSGKGTGVSDMIASSVYSSQTGTSIVEKNLDRITIILAIVFFVSLIVLMIVYPQGTITPGQ</sequence>
<evidence type="ECO:0000256" key="2">
    <source>
        <dbReference type="ARBA" id="ARBA00008445"/>
    </source>
</evidence>
<proteinExistence type="inferred from homology"/>
<evidence type="ECO:0000256" key="1">
    <source>
        <dbReference type="ARBA" id="ARBA00004141"/>
    </source>
</evidence>
<comment type="function">
    <text evidence="9">Involved in protein export. Participates in an early event of protein translocation.</text>
</comment>
<evidence type="ECO:0000313" key="10">
    <source>
        <dbReference type="EMBL" id="NBI35228.1"/>
    </source>
</evidence>